<accession>A0A2Z3HTS2</accession>
<evidence type="ECO:0008006" key="3">
    <source>
        <dbReference type="Google" id="ProtNLM"/>
    </source>
</evidence>
<dbReference type="GO" id="GO:0003824">
    <property type="term" value="F:catalytic activity"/>
    <property type="evidence" value="ECO:0007669"/>
    <property type="project" value="UniProtKB-ARBA"/>
</dbReference>
<dbReference type="Pfam" id="PF00378">
    <property type="entry name" value="ECH_1"/>
    <property type="match status" value="1"/>
</dbReference>
<dbReference type="Proteomes" id="UP000247763">
    <property type="component" value="Chromosome"/>
</dbReference>
<evidence type="ECO:0000313" key="2">
    <source>
        <dbReference type="Proteomes" id="UP000247763"/>
    </source>
</evidence>
<dbReference type="CDD" id="cd06558">
    <property type="entry name" value="crotonase-like"/>
    <property type="match status" value="1"/>
</dbReference>
<gene>
    <name evidence="1" type="ORF">HYN04_11135</name>
</gene>
<dbReference type="SUPFAM" id="SSF52096">
    <property type="entry name" value="ClpP/crotonase"/>
    <property type="match status" value="1"/>
</dbReference>
<proteinExistence type="predicted"/>
<keyword evidence="2" id="KW-1185">Reference proteome</keyword>
<evidence type="ECO:0000313" key="1">
    <source>
        <dbReference type="EMBL" id="AWM78255.1"/>
    </source>
</evidence>
<dbReference type="OrthoDB" id="9771883at2"/>
<reference evidence="2" key="1">
    <citation type="submission" date="2018-05" db="EMBL/GenBank/DDBJ databases">
        <title>Genome sequencing of Phenylobacterium sp. HYN0004.</title>
        <authorList>
            <person name="Yi H."/>
            <person name="Baek C."/>
        </authorList>
    </citation>
    <scope>NUCLEOTIDE SEQUENCE [LARGE SCALE GENOMIC DNA]</scope>
    <source>
        <strain evidence="2">HYN0004</strain>
    </source>
</reference>
<dbReference type="Gene3D" id="3.90.226.10">
    <property type="entry name" value="2-enoyl-CoA Hydratase, Chain A, domain 1"/>
    <property type="match status" value="1"/>
</dbReference>
<organism evidence="1 2">
    <name type="scientific">Phenylobacterium parvum</name>
    <dbReference type="NCBI Taxonomy" id="2201350"/>
    <lineage>
        <taxon>Bacteria</taxon>
        <taxon>Pseudomonadati</taxon>
        <taxon>Pseudomonadota</taxon>
        <taxon>Alphaproteobacteria</taxon>
        <taxon>Caulobacterales</taxon>
        <taxon>Caulobacteraceae</taxon>
        <taxon>Phenylobacterium</taxon>
    </lineage>
</organism>
<dbReference type="EMBL" id="CP029479">
    <property type="protein sequence ID" value="AWM78255.1"/>
    <property type="molecule type" value="Genomic_DNA"/>
</dbReference>
<dbReference type="AlphaFoldDB" id="A0A2Z3HTS2"/>
<protein>
    <recommendedName>
        <fullName evidence="3">Enoyl-CoA hydratase</fullName>
    </recommendedName>
</protein>
<sequence>MGQLSLDLRDGVAVITFSNPPLQVMTPSTMNELNRMLPQLRSDEVRAIVFTGSDATYFIRHFSVEELDENTRGGGGGWDRPMAEILYELEHLPKPFICALNGSAAGGGLEFALAADIRVAKDGPFRFGLPEVSVGILPGGGGTQRLTAIVGRGRALEMMLRPRLVSAQEMLQLGVFQEVVPADSPETALDRALVIAREIAGRPARAVAHIKRLVREAVSPVTMDMLKLEGRLFADLMQQPETQALLKGVADQHRAERGG</sequence>
<dbReference type="InterPro" id="IPR001753">
    <property type="entry name" value="Enoyl-CoA_hydra/iso"/>
</dbReference>
<dbReference type="KEGG" id="phb:HYN04_11135"/>
<dbReference type="RefSeq" id="WP_110450821.1">
    <property type="nucleotide sequence ID" value="NZ_CP029479.1"/>
</dbReference>
<dbReference type="GO" id="GO:0006635">
    <property type="term" value="P:fatty acid beta-oxidation"/>
    <property type="evidence" value="ECO:0007669"/>
    <property type="project" value="TreeGrafter"/>
</dbReference>
<dbReference type="InterPro" id="IPR029045">
    <property type="entry name" value="ClpP/crotonase-like_dom_sf"/>
</dbReference>
<name>A0A2Z3HTS2_9CAUL</name>
<dbReference type="PANTHER" id="PTHR11941">
    <property type="entry name" value="ENOYL-COA HYDRATASE-RELATED"/>
    <property type="match status" value="1"/>
</dbReference>
<dbReference type="PANTHER" id="PTHR11941:SF54">
    <property type="entry name" value="ENOYL-COA HYDRATASE, MITOCHONDRIAL"/>
    <property type="match status" value="1"/>
</dbReference>